<dbReference type="InterPro" id="IPR036869">
    <property type="entry name" value="J_dom_sf"/>
</dbReference>
<keyword evidence="2" id="KW-1133">Transmembrane helix</keyword>
<gene>
    <name evidence="4" type="ORF">NCTC13294_01846</name>
</gene>
<feature type="transmembrane region" description="Helical" evidence="2">
    <location>
        <begin position="331"/>
        <end position="357"/>
    </location>
</feature>
<feature type="transmembrane region" description="Helical" evidence="2">
    <location>
        <begin position="377"/>
        <end position="395"/>
    </location>
</feature>
<dbReference type="OrthoDB" id="5524449at2"/>
<accession>A0A381EBK6</accession>
<keyword evidence="5" id="KW-1185">Reference proteome</keyword>
<dbReference type="RefSeq" id="WP_115612056.1">
    <property type="nucleotide sequence ID" value="NZ_JBHLZC010000002.1"/>
</dbReference>
<dbReference type="Proteomes" id="UP000254572">
    <property type="component" value="Unassembled WGS sequence"/>
</dbReference>
<dbReference type="SMART" id="SM00271">
    <property type="entry name" value="DnaJ"/>
    <property type="match status" value="1"/>
</dbReference>
<dbReference type="SUPFAM" id="SSF46565">
    <property type="entry name" value="Chaperone J-domain"/>
    <property type="match status" value="1"/>
</dbReference>
<dbReference type="Gene3D" id="1.10.287.110">
    <property type="entry name" value="DnaJ domain"/>
    <property type="match status" value="1"/>
</dbReference>
<keyword evidence="1" id="KW-0143">Chaperone</keyword>
<sequence length="434" mass="48887">MNHWHTLGIPPTRDEAAIKRAYAQKLKQHRPDRDPQGFIALRAAYEEALAYSAGEAAPVYTRPADNALLLDLRTLSRSWRKAKSDDALLALFQEQSRLLPTIDEQLDYREILSSWIEARDRPRRYPQSLLWAVDRYRLLHGLDPDDPLRADYLRALIICGRRDKALSLLAVRSPALARWLQQPFPLQMLLLFVVDRDLAELQHNLDLDDDAIRAAFPDAAMLLPRFGLPQLGLAFGAALAWWQDWRQTAVCLAILLAYSQWRHIQLRIARGGANLPFIAPAPFFAGALACYAVLGTYAPAAWHLPVALVGILTAVLAYSRVPADDIPRRHYLYSGITLGIPLNLSATDPLLALYWFIPCLADGARRYRDYDLHFLRFFANTAYVAVLIQTGWQLWRLRSDAPVPAALAAACLFAAVGNSLRLACWDMSEDEEAS</sequence>
<dbReference type="EMBL" id="UFUW01000001">
    <property type="protein sequence ID" value="SUX24395.1"/>
    <property type="molecule type" value="Genomic_DNA"/>
</dbReference>
<feature type="transmembrane region" description="Helical" evidence="2">
    <location>
        <begin position="402"/>
        <end position="420"/>
    </location>
</feature>
<feature type="transmembrane region" description="Helical" evidence="2">
    <location>
        <begin position="300"/>
        <end position="319"/>
    </location>
</feature>
<evidence type="ECO:0000313" key="5">
    <source>
        <dbReference type="Proteomes" id="UP000254572"/>
    </source>
</evidence>
<feature type="transmembrane region" description="Helical" evidence="2">
    <location>
        <begin position="273"/>
        <end position="294"/>
    </location>
</feature>
<name>A0A381EBK6_9GAMM</name>
<keyword evidence="2" id="KW-0812">Transmembrane</keyword>
<feature type="domain" description="J" evidence="3">
    <location>
        <begin position="1"/>
        <end position="65"/>
    </location>
</feature>
<dbReference type="InterPro" id="IPR001623">
    <property type="entry name" value="DnaJ_domain"/>
</dbReference>
<dbReference type="AlphaFoldDB" id="A0A381EBK6"/>
<proteinExistence type="predicted"/>
<reference evidence="4 5" key="1">
    <citation type="submission" date="2018-06" db="EMBL/GenBank/DDBJ databases">
        <authorList>
            <consortium name="Pathogen Informatics"/>
            <person name="Doyle S."/>
        </authorList>
    </citation>
    <scope>NUCLEOTIDE SEQUENCE [LARGE SCALE GENOMIC DNA]</scope>
    <source>
        <strain evidence="4 5">NCTC13294</strain>
    </source>
</reference>
<organism evidence="4 5">
    <name type="scientific">Cardiobacterium valvarum</name>
    <dbReference type="NCBI Taxonomy" id="194702"/>
    <lineage>
        <taxon>Bacteria</taxon>
        <taxon>Pseudomonadati</taxon>
        <taxon>Pseudomonadota</taxon>
        <taxon>Gammaproteobacteria</taxon>
        <taxon>Cardiobacteriales</taxon>
        <taxon>Cardiobacteriaceae</taxon>
        <taxon>Cardiobacterium</taxon>
    </lineage>
</organism>
<evidence type="ECO:0000259" key="3">
    <source>
        <dbReference type="SMART" id="SM00271"/>
    </source>
</evidence>
<keyword evidence="2" id="KW-0472">Membrane</keyword>
<evidence type="ECO:0000313" key="4">
    <source>
        <dbReference type="EMBL" id="SUX24395.1"/>
    </source>
</evidence>
<evidence type="ECO:0000256" key="2">
    <source>
        <dbReference type="SAM" id="Phobius"/>
    </source>
</evidence>
<protein>
    <submittedName>
        <fullName evidence="4">DnaJ domain</fullName>
    </submittedName>
</protein>
<dbReference type="CDD" id="cd06257">
    <property type="entry name" value="DnaJ"/>
    <property type="match status" value="1"/>
</dbReference>
<evidence type="ECO:0000256" key="1">
    <source>
        <dbReference type="ARBA" id="ARBA00023186"/>
    </source>
</evidence>